<keyword evidence="1" id="KW-0812">Transmembrane</keyword>
<dbReference type="Gene3D" id="3.40.50.1240">
    <property type="entry name" value="Phosphoglycerate mutase-like"/>
    <property type="match status" value="1"/>
</dbReference>
<dbReference type="Proteomes" id="UP000198228">
    <property type="component" value="Chromosome I"/>
</dbReference>
<protein>
    <submittedName>
        <fullName evidence="2">Probable phosphoglycerate mutase</fullName>
    </submittedName>
</protein>
<keyword evidence="1" id="KW-0472">Membrane</keyword>
<reference evidence="2 3" key="1">
    <citation type="submission" date="2016-06" db="EMBL/GenBank/DDBJ databases">
        <authorList>
            <person name="Kjaerup R.B."/>
            <person name="Dalgaard T.S."/>
            <person name="Juul-Madsen H.R."/>
        </authorList>
    </citation>
    <scope>NUCLEOTIDE SEQUENCE [LARGE SCALE GENOMIC DNA]</scope>
    <source>
        <strain evidence="2 3">DSM 43821</strain>
    </source>
</reference>
<dbReference type="CDD" id="cd07067">
    <property type="entry name" value="HP_PGM_like"/>
    <property type="match status" value="1"/>
</dbReference>
<keyword evidence="1" id="KW-1133">Transmembrane helix</keyword>
<dbReference type="GO" id="GO:0005737">
    <property type="term" value="C:cytoplasm"/>
    <property type="evidence" value="ECO:0007669"/>
    <property type="project" value="TreeGrafter"/>
</dbReference>
<proteinExistence type="predicted"/>
<evidence type="ECO:0000313" key="3">
    <source>
        <dbReference type="Proteomes" id="UP000198228"/>
    </source>
</evidence>
<dbReference type="AlphaFoldDB" id="A0A1C4Z8S3"/>
<feature type="transmembrane region" description="Helical" evidence="1">
    <location>
        <begin position="158"/>
        <end position="182"/>
    </location>
</feature>
<evidence type="ECO:0000256" key="1">
    <source>
        <dbReference type="SAM" id="Phobius"/>
    </source>
</evidence>
<accession>A0A1C4Z8S3</accession>
<evidence type="ECO:0000313" key="2">
    <source>
        <dbReference type="EMBL" id="SCF29355.1"/>
    </source>
</evidence>
<dbReference type="Pfam" id="PF00300">
    <property type="entry name" value="His_Phos_1"/>
    <property type="match status" value="1"/>
</dbReference>
<gene>
    <name evidence="2" type="ORF">GA0074696_4157</name>
</gene>
<dbReference type="EMBL" id="LT607410">
    <property type="protein sequence ID" value="SCF29355.1"/>
    <property type="molecule type" value="Genomic_DNA"/>
</dbReference>
<dbReference type="GO" id="GO:0016791">
    <property type="term" value="F:phosphatase activity"/>
    <property type="evidence" value="ECO:0007669"/>
    <property type="project" value="TreeGrafter"/>
</dbReference>
<name>A0A1C4Z8S3_9ACTN</name>
<sequence length="226" mass="25159">MILLIRHAEAIWTEAAVDEVVRDPDLTDDGRLQAAYLAKALQREPVDVLVSSPLRRAAATYAVVAGRPGNATDFQEWLREIHYPDWRGWRLATVQSILREHDRESVEQRWAGLAGGESAQDHIALVRGGAEAFLRSHGLVRSPSDPALWEFTGPQRRIAMIGHVGSLATIVSMLLGLAPVAWERQRFPVPNASITRLAPVQVGCRFAFSLHSLGDDSFMPPEMRRR</sequence>
<dbReference type="RefSeq" id="WP_088962618.1">
    <property type="nucleotide sequence ID" value="NZ_LT607410.1"/>
</dbReference>
<organism evidence="2 3">
    <name type="scientific">Micromonospora purpureochromogenes</name>
    <dbReference type="NCBI Taxonomy" id="47872"/>
    <lineage>
        <taxon>Bacteria</taxon>
        <taxon>Bacillati</taxon>
        <taxon>Actinomycetota</taxon>
        <taxon>Actinomycetes</taxon>
        <taxon>Micromonosporales</taxon>
        <taxon>Micromonosporaceae</taxon>
        <taxon>Micromonospora</taxon>
    </lineage>
</organism>
<dbReference type="SMART" id="SM00855">
    <property type="entry name" value="PGAM"/>
    <property type="match status" value="1"/>
</dbReference>
<dbReference type="SUPFAM" id="SSF53254">
    <property type="entry name" value="Phosphoglycerate mutase-like"/>
    <property type="match status" value="1"/>
</dbReference>
<dbReference type="InterPro" id="IPR013078">
    <property type="entry name" value="His_Pase_superF_clade-1"/>
</dbReference>
<dbReference type="InterPro" id="IPR029033">
    <property type="entry name" value="His_PPase_superfam"/>
</dbReference>
<dbReference type="InterPro" id="IPR050275">
    <property type="entry name" value="PGM_Phosphatase"/>
</dbReference>
<dbReference type="PANTHER" id="PTHR48100:SF1">
    <property type="entry name" value="HISTIDINE PHOSPHATASE FAMILY PROTEIN-RELATED"/>
    <property type="match status" value="1"/>
</dbReference>
<dbReference type="PANTHER" id="PTHR48100">
    <property type="entry name" value="BROAD-SPECIFICITY PHOSPHATASE YOR283W-RELATED"/>
    <property type="match status" value="1"/>
</dbReference>